<dbReference type="Gene3D" id="3.70.10.10">
    <property type="match status" value="1"/>
</dbReference>
<dbReference type="KEGG" id="bmic:BmR1_04g06965"/>
<reference evidence="1 2" key="3">
    <citation type="journal article" date="2016" name="Sci. Rep.">
        <title>Genome-wide diversity and gene expression profiling of Babesia microti isolates identify polymorphic genes that mediate host-pathogen interactions.</title>
        <authorList>
            <person name="Silva J.C."/>
            <person name="Cornillot E."/>
            <person name="McCracken C."/>
            <person name="Usmani-Brown S."/>
            <person name="Dwivedi A."/>
            <person name="Ifeonu O.O."/>
            <person name="Crabtree J."/>
            <person name="Gotia H.T."/>
            <person name="Virji A.Z."/>
            <person name="Reynes C."/>
            <person name="Colinge J."/>
            <person name="Kumar V."/>
            <person name="Lawres L."/>
            <person name="Pazzi J.E."/>
            <person name="Pablo J.V."/>
            <person name="Hung C."/>
            <person name="Brancato J."/>
            <person name="Kumari P."/>
            <person name="Orvis J."/>
            <person name="Tretina K."/>
            <person name="Chibucos M."/>
            <person name="Ott S."/>
            <person name="Sadzewicz L."/>
            <person name="Sengamalay N."/>
            <person name="Shetty A.C."/>
            <person name="Su Q."/>
            <person name="Tallon L."/>
            <person name="Fraser C.M."/>
            <person name="Frutos R."/>
            <person name="Molina D.M."/>
            <person name="Krause P.J."/>
            <person name="Ben Mamoun C."/>
        </authorList>
    </citation>
    <scope>NUCLEOTIDE SEQUENCE [LARGE SCALE GENOMIC DNA]</scope>
    <source>
        <strain evidence="1 2">RI</strain>
    </source>
</reference>
<dbReference type="Proteomes" id="UP000002899">
    <property type="component" value="Chromosome IV"/>
</dbReference>
<dbReference type="GO" id="GO:0071479">
    <property type="term" value="P:cellular response to ionizing radiation"/>
    <property type="evidence" value="ECO:0007669"/>
    <property type="project" value="TreeGrafter"/>
</dbReference>
<accession>A0A1N6LXX0</accession>
<proteinExistence type="predicted"/>
<dbReference type="Pfam" id="PF04139">
    <property type="entry name" value="Rad9"/>
    <property type="match status" value="1"/>
</dbReference>
<evidence type="ECO:0000313" key="2">
    <source>
        <dbReference type="Proteomes" id="UP000002899"/>
    </source>
</evidence>
<dbReference type="OrthoDB" id="364858at2759"/>
<dbReference type="GeneID" id="24426040"/>
<dbReference type="GO" id="GO:0000076">
    <property type="term" value="P:DNA replication checkpoint signaling"/>
    <property type="evidence" value="ECO:0007669"/>
    <property type="project" value="TreeGrafter"/>
</dbReference>
<dbReference type="InterPro" id="IPR046938">
    <property type="entry name" value="DNA_clamp_sf"/>
</dbReference>
<dbReference type="SUPFAM" id="SSF55979">
    <property type="entry name" value="DNA clamp"/>
    <property type="match status" value="1"/>
</dbReference>
<dbReference type="AlphaFoldDB" id="A0A1N6LXX0"/>
<dbReference type="GO" id="GO:0006281">
    <property type="term" value="P:DNA repair"/>
    <property type="evidence" value="ECO:0007669"/>
    <property type="project" value="TreeGrafter"/>
</dbReference>
<evidence type="ECO:0000313" key="1">
    <source>
        <dbReference type="EMBL" id="SIO73711.1"/>
    </source>
</evidence>
<reference evidence="1 2" key="1">
    <citation type="journal article" date="2012" name="Nucleic Acids Res.">
        <title>Sequencing of the smallest Apicomplexan genome from the human pathogen Babesia microti.</title>
        <authorList>
            <person name="Cornillot E."/>
            <person name="Hadj-Kaddour K."/>
            <person name="Dassouli A."/>
            <person name="Noel B."/>
            <person name="Ranwez V."/>
            <person name="Vacherie B."/>
            <person name="Augagneur Y."/>
            <person name="Bres V."/>
            <person name="Duclos A."/>
            <person name="Randazzo S."/>
            <person name="Carcy B."/>
            <person name="Debierre-Grockiego F."/>
            <person name="Delbecq S."/>
            <person name="Moubri-Menage K."/>
            <person name="Shams-Eldin H."/>
            <person name="Usmani-Brown S."/>
            <person name="Bringaud F."/>
            <person name="Wincker P."/>
            <person name="Vivares C.P."/>
            <person name="Schwarz R.T."/>
            <person name="Schetters T.P."/>
            <person name="Krause P.J."/>
            <person name="Gorenflot A."/>
            <person name="Berry V."/>
            <person name="Barbe V."/>
            <person name="Ben Mamoun C."/>
        </authorList>
    </citation>
    <scope>NUCLEOTIDE SEQUENCE [LARGE SCALE GENOMIC DNA]</scope>
    <source>
        <strain evidence="1 2">RI</strain>
    </source>
</reference>
<organism evidence="1 2">
    <name type="scientific">Babesia microti (strain RI)</name>
    <dbReference type="NCBI Taxonomy" id="1133968"/>
    <lineage>
        <taxon>Eukaryota</taxon>
        <taxon>Sar</taxon>
        <taxon>Alveolata</taxon>
        <taxon>Apicomplexa</taxon>
        <taxon>Aconoidasida</taxon>
        <taxon>Piroplasmida</taxon>
        <taxon>Babesiidae</taxon>
        <taxon>Babesia</taxon>
    </lineage>
</organism>
<dbReference type="VEuPathDB" id="PiroplasmaDB:BmR1_04g06965"/>
<reference evidence="1 2" key="2">
    <citation type="journal article" date="2013" name="PLoS ONE">
        <title>Whole genome mapping and re-organization of the nuclear and mitochondrial genomes of Babesia microti isolates.</title>
        <authorList>
            <person name="Cornillot E."/>
            <person name="Dassouli A."/>
            <person name="Garg A."/>
            <person name="Pachikara N."/>
            <person name="Randazzo S."/>
            <person name="Depoix D."/>
            <person name="Carcy B."/>
            <person name="Delbecq S."/>
            <person name="Frutos R."/>
            <person name="Silva J.C."/>
            <person name="Sutton R."/>
            <person name="Krause P.J."/>
            <person name="Mamoun C.B."/>
        </authorList>
    </citation>
    <scope>NUCLEOTIDE SEQUENCE [LARGE SCALE GENOMIC DNA]</scope>
    <source>
        <strain evidence="1 2">RI</strain>
    </source>
</reference>
<dbReference type="PANTHER" id="PTHR15237">
    <property type="entry name" value="DNA REPAIR PROTEIN RAD9"/>
    <property type="match status" value="1"/>
</dbReference>
<dbReference type="PANTHER" id="PTHR15237:SF0">
    <property type="entry name" value="CELL CYCLE CHECKPOINT CONTROL PROTEIN"/>
    <property type="match status" value="1"/>
</dbReference>
<dbReference type="InterPro" id="IPR007268">
    <property type="entry name" value="Rad9/Ddc1"/>
</dbReference>
<sequence>MELLLNASQVLLFRKIISLFRQITQSLHIISTEEGLELSALNSSNTAWLHVFFAQSFFVSYRTINKLSKKELKTLISAKNFYNSLTSPDSYLTKRNNHLNSLDTCIISSESESDALSFSLHFCNGLICRTTSVSLEDSPSQFPDIIDWAEYNYFRFHPKIILRCINPYCFNEDDIVWSADSKTHCIEIKILTARGSINRQSPLLGKDDFSCSNIKLDSSQFDELSLVNNTDCVYSVFSIKQLAAVANLSDSINIPLALVFKDPGDPAFVLFGKAAYLPSKNFNPQAHILNSPTLNIKSTNSRQNDHWSGALWMSTIVSEHFKQTSSDNVSGLVSQISIPQQISITSPQSQLFNYRNLLPAASVLEGDTVPHKPQLFSSQSPSSPIQLEIDTSIEVDLHSVDREKEEVLVLFNEFQGDIINKSPISLDQFNGEYIDTDGSISDFESNTRVSDEFSKLGCLLD</sequence>
<name>A0A1N6LXX0_BABMR</name>
<keyword evidence="2" id="KW-1185">Reference proteome</keyword>
<dbReference type="RefSeq" id="XP_021337778.1">
    <property type="nucleotide sequence ID" value="XM_021482566.1"/>
</dbReference>
<dbReference type="EMBL" id="LN871599">
    <property type="protein sequence ID" value="SIO73711.1"/>
    <property type="molecule type" value="Genomic_DNA"/>
</dbReference>
<dbReference type="GO" id="GO:0030896">
    <property type="term" value="C:checkpoint clamp complex"/>
    <property type="evidence" value="ECO:0007669"/>
    <property type="project" value="InterPro"/>
</dbReference>
<dbReference type="GO" id="GO:0031573">
    <property type="term" value="P:mitotic intra-S DNA damage checkpoint signaling"/>
    <property type="evidence" value="ECO:0007669"/>
    <property type="project" value="TreeGrafter"/>
</dbReference>
<protein>
    <submittedName>
        <fullName evidence="1">Uncharacterized protein</fullName>
    </submittedName>
</protein>